<evidence type="ECO:0000313" key="1">
    <source>
        <dbReference type="EMBL" id="KAK9240994.1"/>
    </source>
</evidence>
<protein>
    <submittedName>
        <fullName evidence="1">Regulator of chromosome condensation 1/beta-lactamase-inhibitor protein II</fullName>
    </submittedName>
</protein>
<organism evidence="1 2">
    <name type="scientific">Lipomyces kononenkoae</name>
    <name type="common">Yeast</name>
    <dbReference type="NCBI Taxonomy" id="34357"/>
    <lineage>
        <taxon>Eukaryota</taxon>
        <taxon>Fungi</taxon>
        <taxon>Dikarya</taxon>
        <taxon>Ascomycota</taxon>
        <taxon>Saccharomycotina</taxon>
        <taxon>Lipomycetes</taxon>
        <taxon>Lipomycetales</taxon>
        <taxon>Lipomycetaceae</taxon>
        <taxon>Lipomyces</taxon>
    </lineage>
</organism>
<dbReference type="EMBL" id="MU971336">
    <property type="protein sequence ID" value="KAK9240994.1"/>
    <property type="molecule type" value="Genomic_DNA"/>
</dbReference>
<comment type="caution">
    <text evidence="1">The sequence shown here is derived from an EMBL/GenBank/DDBJ whole genome shotgun (WGS) entry which is preliminary data.</text>
</comment>
<accession>A0ACC3TAN2</accession>
<reference evidence="2" key="1">
    <citation type="journal article" date="2024" name="Front. Bioeng. Biotechnol.">
        <title>Genome-scale model development and genomic sequencing of the oleaginous clade Lipomyces.</title>
        <authorList>
            <person name="Czajka J.J."/>
            <person name="Han Y."/>
            <person name="Kim J."/>
            <person name="Mondo S.J."/>
            <person name="Hofstad B.A."/>
            <person name="Robles A."/>
            <person name="Haridas S."/>
            <person name="Riley R."/>
            <person name="LaButti K."/>
            <person name="Pangilinan J."/>
            <person name="Andreopoulos W."/>
            <person name="Lipzen A."/>
            <person name="Yan J."/>
            <person name="Wang M."/>
            <person name="Ng V."/>
            <person name="Grigoriev I.V."/>
            <person name="Spatafora J.W."/>
            <person name="Magnuson J.K."/>
            <person name="Baker S.E."/>
            <person name="Pomraning K.R."/>
        </authorList>
    </citation>
    <scope>NUCLEOTIDE SEQUENCE [LARGE SCALE GENOMIC DNA]</scope>
    <source>
        <strain evidence="2">CBS 7786</strain>
    </source>
</reference>
<gene>
    <name evidence="1" type="ORF">V1525DRAFT_384910</name>
</gene>
<dbReference type="Proteomes" id="UP001433508">
    <property type="component" value="Unassembled WGS sequence"/>
</dbReference>
<name>A0ACC3TAN2_LIPKO</name>
<keyword evidence="2" id="KW-1185">Reference proteome</keyword>
<proteinExistence type="predicted"/>
<sequence length="409" mass="44826">MPTWLYAIGLDIFSQLSGRSTHLQNKPNPWDCTRESTEKDGRKKRRIIPTNKIGNENENASELDGRMARPHCIAQGEYEAEVLWVGWSETLVRIDGRVELRGFSGYQTDDIKFLQLADGASIVGGFGWADVLGIVDSGGHIWRLTPGGTMTSILQIESELSAAFDNTVQCVAVTGTEQVAVLHDHGTSITTFSSLVEFYAYPETKKNSSTACSRKRFGRHQQVTCMHAGEAHFVALDSGGQVYTWGANLHGYGELLQPRRSVVEPVVVPALDGTPMREVATNGFLTACLSQDTKDVYVWGWTSSTRIIGLPNAGDDVAGLIDQFDENEDLIIEHVAVGNGFIVLASSDSQTCELCVWIAGGSDWTTIFGLPRSETFVKVNGEWSGKRSDEYGLSVFCGNACIFVRLDQK</sequence>
<evidence type="ECO:0000313" key="2">
    <source>
        <dbReference type="Proteomes" id="UP001433508"/>
    </source>
</evidence>